<evidence type="ECO:0000313" key="2">
    <source>
        <dbReference type="Proteomes" id="UP001642540"/>
    </source>
</evidence>
<organism evidence="1 2">
    <name type="scientific">Orchesella dallaii</name>
    <dbReference type="NCBI Taxonomy" id="48710"/>
    <lineage>
        <taxon>Eukaryota</taxon>
        <taxon>Metazoa</taxon>
        <taxon>Ecdysozoa</taxon>
        <taxon>Arthropoda</taxon>
        <taxon>Hexapoda</taxon>
        <taxon>Collembola</taxon>
        <taxon>Entomobryomorpha</taxon>
        <taxon>Entomobryoidea</taxon>
        <taxon>Orchesellidae</taxon>
        <taxon>Orchesellinae</taxon>
        <taxon>Orchesella</taxon>
    </lineage>
</organism>
<dbReference type="EMBL" id="CAXLJM020000004">
    <property type="protein sequence ID" value="CAL8070383.1"/>
    <property type="molecule type" value="Genomic_DNA"/>
</dbReference>
<dbReference type="Proteomes" id="UP001642540">
    <property type="component" value="Unassembled WGS sequence"/>
</dbReference>
<accession>A0ABP1PLL0</accession>
<protein>
    <submittedName>
        <fullName evidence="1">Uncharacterized protein</fullName>
    </submittedName>
</protein>
<keyword evidence="2" id="KW-1185">Reference proteome</keyword>
<name>A0ABP1PLL0_9HEXA</name>
<comment type="caution">
    <text evidence="1">The sequence shown here is derived from an EMBL/GenBank/DDBJ whole genome shotgun (WGS) entry which is preliminary data.</text>
</comment>
<proteinExistence type="predicted"/>
<reference evidence="1 2" key="1">
    <citation type="submission" date="2024-08" db="EMBL/GenBank/DDBJ databases">
        <authorList>
            <person name="Cucini C."/>
            <person name="Frati F."/>
        </authorList>
    </citation>
    <scope>NUCLEOTIDE SEQUENCE [LARGE SCALE GENOMIC DNA]</scope>
</reference>
<evidence type="ECO:0000313" key="1">
    <source>
        <dbReference type="EMBL" id="CAL8070383.1"/>
    </source>
</evidence>
<gene>
    <name evidence="1" type="ORF">ODALV1_LOCUS1214</name>
</gene>
<sequence>MEQIQCPSSLSIYGYDEIQSKFREFYSKKSQLNPYKKKSLFHQVTNSLTGNKGTLVEVKYLHRLWNDSIKVSQRYRNIGHLFISSLGVDNCFDMLGITKRPKSNNLVFYVKGRGKNDEKEECIRNCFKFFCPINLWNSL</sequence>